<name>A0A174EZA5_9FIRM</name>
<evidence type="ECO:0000256" key="1">
    <source>
        <dbReference type="SAM" id="MobiDB-lite"/>
    </source>
</evidence>
<feature type="region of interest" description="Disordered" evidence="1">
    <location>
        <begin position="1"/>
        <end position="23"/>
    </location>
</feature>
<dbReference type="RefSeq" id="WP_055159389.1">
    <property type="nucleotide sequence ID" value="NZ_CATVPX010000081.1"/>
</dbReference>
<evidence type="ECO:0000313" key="2">
    <source>
        <dbReference type="EMBL" id="CUO41849.1"/>
    </source>
</evidence>
<evidence type="ECO:0008006" key="4">
    <source>
        <dbReference type="Google" id="ProtNLM"/>
    </source>
</evidence>
<accession>A0A174EZA5</accession>
<organism evidence="2 3">
    <name type="scientific">[Ruminococcus] torques</name>
    <dbReference type="NCBI Taxonomy" id="33039"/>
    <lineage>
        <taxon>Bacteria</taxon>
        <taxon>Bacillati</taxon>
        <taxon>Bacillota</taxon>
        <taxon>Clostridia</taxon>
        <taxon>Lachnospirales</taxon>
        <taxon>Lachnospiraceae</taxon>
        <taxon>Mediterraneibacter</taxon>
    </lineage>
</organism>
<feature type="compositionally biased region" description="Basic residues" evidence="1">
    <location>
        <begin position="12"/>
        <end position="23"/>
    </location>
</feature>
<dbReference type="GeneID" id="97328373"/>
<dbReference type="EMBL" id="CYZO01000046">
    <property type="protein sequence ID" value="CUO41849.1"/>
    <property type="molecule type" value="Genomic_DNA"/>
</dbReference>
<reference evidence="2 3" key="1">
    <citation type="submission" date="2015-09" db="EMBL/GenBank/DDBJ databases">
        <authorList>
            <consortium name="Pathogen Informatics"/>
        </authorList>
    </citation>
    <scope>NUCLEOTIDE SEQUENCE [LARGE SCALE GENOMIC DNA]</scope>
    <source>
        <strain evidence="2 3">2789STDY5834841</strain>
    </source>
</reference>
<evidence type="ECO:0000313" key="3">
    <source>
        <dbReference type="Proteomes" id="UP000095787"/>
    </source>
</evidence>
<gene>
    <name evidence="2" type="ORF">ERS852456_02504</name>
</gene>
<protein>
    <recommendedName>
        <fullName evidence="4">HNH endonuclease</fullName>
    </recommendedName>
</protein>
<dbReference type="Proteomes" id="UP000095787">
    <property type="component" value="Unassembled WGS sequence"/>
</dbReference>
<proteinExistence type="predicted"/>
<sequence>MSIDYSDMAFPKPRKKKKRKIHKKSILNSQKGICYLCARLNGDYSVKQTEEHHILFGAGQRAISEENGLKVDLCIEHHRTGQQAVHNSRKTRELLCKIAQTEFEKVHTRKEWEQIARKNYL</sequence>
<dbReference type="AlphaFoldDB" id="A0A174EZA5"/>